<dbReference type="InterPro" id="IPR001254">
    <property type="entry name" value="Trypsin_dom"/>
</dbReference>
<accession>A0A3R7MQD9</accession>
<comment type="caution">
    <text evidence="7">The sequence shown here is derived from an EMBL/GenBank/DDBJ whole genome shotgun (WGS) entry which is preliminary data.</text>
</comment>
<dbReference type="CDD" id="cd00190">
    <property type="entry name" value="Tryp_SPc"/>
    <property type="match status" value="1"/>
</dbReference>
<keyword evidence="8" id="KW-1185">Reference proteome</keyword>
<sequence length="501" mass="54158">MFSLKTKELDTTPPVFKIQAGSGCKLYRKRPGVSGTATLEVPGPGKTRHSCCRRRGVRVLWASLKVNSRRTLFEQALIEADHDASVLVRPCPGLPLLGQRSAGRDTMRWCWEWAVQGECVLSRPFMARHCSASCGFCLDTKCVDKNKLCQYWASTGGCKSPSRVVETNCPLSCGVCVSNSQRPPQPSVPGNRDVRPQPGSQRQPQGGRQPLPSLGRPALFPSITRPSFACGAPYPSPGVRRRARQVSRASGSRDTAAPSSSSRQDGIVGLADESPAEGNVVCGATVISDHYLLTAAHCVINNPVSSVRLGDLDLSQADEPNSRARDYEIEVIYVHPDYDGGYNDVALLKTTARIEFNEGVFPFCISDSRPGPQTVVTGAGFGYVNETSKATHLQEAELNIVSSAECESLFLREHSQTLRKWYPQLLQGSDIMCAGAPGKSACEGDGGGPLYTSDASGRRYLVGIISRGLPCGDATNITMPSFYISVADHVDFINSIMYSDF</sequence>
<feature type="region of interest" description="Disordered" evidence="4">
    <location>
        <begin position="229"/>
        <end position="269"/>
    </location>
</feature>
<proteinExistence type="inferred from homology"/>
<dbReference type="InterPro" id="IPR018114">
    <property type="entry name" value="TRYPSIN_HIS"/>
</dbReference>
<comment type="caution">
    <text evidence="3">Lacks conserved residue(s) required for the propagation of feature annotation.</text>
</comment>
<evidence type="ECO:0000256" key="2">
    <source>
        <dbReference type="ARBA" id="ARBA00024195"/>
    </source>
</evidence>
<dbReference type="Proteomes" id="UP000283509">
    <property type="component" value="Unassembled WGS sequence"/>
</dbReference>
<evidence type="ECO:0000259" key="6">
    <source>
        <dbReference type="PROSITE" id="PS51670"/>
    </source>
</evidence>
<evidence type="ECO:0000259" key="5">
    <source>
        <dbReference type="PROSITE" id="PS50240"/>
    </source>
</evidence>
<feature type="domain" description="ShKT" evidence="6">
    <location>
        <begin position="103"/>
        <end position="137"/>
    </location>
</feature>
<dbReference type="PRINTS" id="PR00722">
    <property type="entry name" value="CHYMOTRYPSIN"/>
</dbReference>
<name>A0A3R7MQD9_PENVA</name>
<evidence type="ECO:0000256" key="4">
    <source>
        <dbReference type="SAM" id="MobiDB-lite"/>
    </source>
</evidence>
<dbReference type="Pfam" id="PF00089">
    <property type="entry name" value="Trypsin"/>
    <property type="match status" value="1"/>
</dbReference>
<evidence type="ECO:0000256" key="1">
    <source>
        <dbReference type="ARBA" id="ARBA00023157"/>
    </source>
</evidence>
<evidence type="ECO:0000313" key="7">
    <source>
        <dbReference type="EMBL" id="ROT67350.1"/>
    </source>
</evidence>
<dbReference type="STRING" id="6689.A0A3R7MQD9"/>
<dbReference type="PROSITE" id="PS50240">
    <property type="entry name" value="TRYPSIN_DOM"/>
    <property type="match status" value="1"/>
</dbReference>
<dbReference type="InterPro" id="IPR043504">
    <property type="entry name" value="Peptidase_S1_PA_chymotrypsin"/>
</dbReference>
<comment type="similarity">
    <text evidence="2">Belongs to the peptidase S1 family. CLIP subfamily.</text>
</comment>
<dbReference type="GO" id="GO:0006508">
    <property type="term" value="P:proteolysis"/>
    <property type="evidence" value="ECO:0007669"/>
    <property type="project" value="UniProtKB-KW"/>
</dbReference>
<dbReference type="SMART" id="SM00254">
    <property type="entry name" value="ShKT"/>
    <property type="match status" value="2"/>
</dbReference>
<evidence type="ECO:0000256" key="3">
    <source>
        <dbReference type="PROSITE-ProRule" id="PRU01005"/>
    </source>
</evidence>
<dbReference type="Gene3D" id="1.10.10.1940">
    <property type="match status" value="1"/>
</dbReference>
<dbReference type="SMART" id="SM00020">
    <property type="entry name" value="Tryp_SPc"/>
    <property type="match status" value="1"/>
</dbReference>
<dbReference type="OrthoDB" id="6334928at2759"/>
<keyword evidence="1 3" id="KW-1015">Disulfide bond</keyword>
<dbReference type="Gene3D" id="2.40.10.10">
    <property type="entry name" value="Trypsin-like serine proteases"/>
    <property type="match status" value="1"/>
</dbReference>
<feature type="domain" description="ShKT" evidence="6">
    <location>
        <begin position="142"/>
        <end position="176"/>
    </location>
</feature>
<dbReference type="PROSITE" id="PS00134">
    <property type="entry name" value="TRYPSIN_HIS"/>
    <property type="match status" value="1"/>
</dbReference>
<dbReference type="EMBL" id="QCYY01002820">
    <property type="protein sequence ID" value="ROT67350.1"/>
    <property type="molecule type" value="Genomic_DNA"/>
</dbReference>
<keyword evidence="7" id="KW-0645">Protease</keyword>
<dbReference type="InterPro" id="IPR051487">
    <property type="entry name" value="Ser/Thr_Proteases_Immune/Dev"/>
</dbReference>
<protein>
    <submittedName>
        <fullName evidence="7">Serine protease</fullName>
    </submittedName>
</protein>
<dbReference type="AlphaFoldDB" id="A0A3R7MQD9"/>
<evidence type="ECO:0000313" key="8">
    <source>
        <dbReference type="Proteomes" id="UP000283509"/>
    </source>
</evidence>
<feature type="disulfide bond" evidence="3">
    <location>
        <begin position="142"/>
        <end position="176"/>
    </location>
</feature>
<dbReference type="PANTHER" id="PTHR24256">
    <property type="entry name" value="TRYPTASE-RELATED"/>
    <property type="match status" value="1"/>
</dbReference>
<dbReference type="InterPro" id="IPR009003">
    <property type="entry name" value="Peptidase_S1_PA"/>
</dbReference>
<dbReference type="GO" id="GO:0004252">
    <property type="term" value="F:serine-type endopeptidase activity"/>
    <property type="evidence" value="ECO:0007669"/>
    <property type="project" value="InterPro"/>
</dbReference>
<dbReference type="FunFam" id="2.40.10.10:FF:000068">
    <property type="entry name" value="transmembrane protease serine 2"/>
    <property type="match status" value="1"/>
</dbReference>
<dbReference type="SUPFAM" id="SSF50494">
    <property type="entry name" value="Trypsin-like serine proteases"/>
    <property type="match status" value="1"/>
</dbReference>
<dbReference type="PROSITE" id="PS51670">
    <property type="entry name" value="SHKT"/>
    <property type="match status" value="2"/>
</dbReference>
<reference evidence="7 8" key="2">
    <citation type="submission" date="2019-01" db="EMBL/GenBank/DDBJ databases">
        <title>The decoding of complex shrimp genome reveals the adaptation for benthos swimmer, frequently molting mechanism and breeding impact on genome.</title>
        <authorList>
            <person name="Sun Y."/>
            <person name="Gao Y."/>
            <person name="Yu Y."/>
        </authorList>
    </citation>
    <scope>NUCLEOTIDE SEQUENCE [LARGE SCALE GENOMIC DNA]</scope>
    <source>
        <tissue evidence="7">Muscle</tissue>
    </source>
</reference>
<gene>
    <name evidence="7" type="ORF">C7M84_014585</name>
</gene>
<reference evidence="7 8" key="1">
    <citation type="submission" date="2018-04" db="EMBL/GenBank/DDBJ databases">
        <authorList>
            <person name="Zhang X."/>
            <person name="Yuan J."/>
            <person name="Li F."/>
            <person name="Xiang J."/>
        </authorList>
    </citation>
    <scope>NUCLEOTIDE SEQUENCE [LARGE SCALE GENOMIC DNA]</scope>
    <source>
        <tissue evidence="7">Muscle</tissue>
    </source>
</reference>
<keyword evidence="7" id="KW-0378">Hydrolase</keyword>
<feature type="domain" description="Peptidase S1" evidence="5">
    <location>
        <begin position="249"/>
        <end position="498"/>
    </location>
</feature>
<dbReference type="InterPro" id="IPR003582">
    <property type="entry name" value="ShKT_dom"/>
</dbReference>
<dbReference type="InterPro" id="IPR001314">
    <property type="entry name" value="Peptidase_S1A"/>
</dbReference>
<feature type="region of interest" description="Disordered" evidence="4">
    <location>
        <begin position="180"/>
        <end position="217"/>
    </location>
</feature>
<feature type="compositionally biased region" description="Low complexity" evidence="4">
    <location>
        <begin position="196"/>
        <end position="215"/>
    </location>
</feature>
<organism evidence="7 8">
    <name type="scientific">Penaeus vannamei</name>
    <name type="common">Whiteleg shrimp</name>
    <name type="synonym">Litopenaeus vannamei</name>
    <dbReference type="NCBI Taxonomy" id="6689"/>
    <lineage>
        <taxon>Eukaryota</taxon>
        <taxon>Metazoa</taxon>
        <taxon>Ecdysozoa</taxon>
        <taxon>Arthropoda</taxon>
        <taxon>Crustacea</taxon>
        <taxon>Multicrustacea</taxon>
        <taxon>Malacostraca</taxon>
        <taxon>Eumalacostraca</taxon>
        <taxon>Eucarida</taxon>
        <taxon>Decapoda</taxon>
        <taxon>Dendrobranchiata</taxon>
        <taxon>Penaeoidea</taxon>
        <taxon>Penaeidae</taxon>
        <taxon>Penaeus</taxon>
    </lineage>
</organism>
<dbReference type="Pfam" id="PF01549">
    <property type="entry name" value="ShK"/>
    <property type="match status" value="2"/>
</dbReference>